<dbReference type="Proteomes" id="UP001164539">
    <property type="component" value="Chromosome 2"/>
</dbReference>
<reference evidence="1 2" key="1">
    <citation type="journal article" date="2023" name="Science">
        <title>Complex scaffold remodeling in plant triterpene biosynthesis.</title>
        <authorList>
            <person name="De La Pena R."/>
            <person name="Hodgson H."/>
            <person name="Liu J.C."/>
            <person name="Stephenson M.J."/>
            <person name="Martin A.C."/>
            <person name="Owen C."/>
            <person name="Harkess A."/>
            <person name="Leebens-Mack J."/>
            <person name="Jimenez L.E."/>
            <person name="Osbourn A."/>
            <person name="Sattely E.S."/>
        </authorList>
    </citation>
    <scope>NUCLEOTIDE SEQUENCE [LARGE SCALE GENOMIC DNA]</scope>
    <source>
        <strain evidence="2">cv. JPN11</strain>
        <tissue evidence="1">Leaf</tissue>
    </source>
</reference>
<dbReference type="EMBL" id="CM051395">
    <property type="protein sequence ID" value="KAJ4724951.1"/>
    <property type="molecule type" value="Genomic_DNA"/>
</dbReference>
<accession>A0ACC1YNE0</accession>
<keyword evidence="2" id="KW-1185">Reference proteome</keyword>
<comment type="caution">
    <text evidence="1">The sequence shown here is derived from an EMBL/GenBank/DDBJ whole genome shotgun (WGS) entry which is preliminary data.</text>
</comment>
<gene>
    <name evidence="1" type="ORF">OWV82_003883</name>
</gene>
<protein>
    <submittedName>
        <fullName evidence="1">HAT transposon superfamily</fullName>
    </submittedName>
</protein>
<evidence type="ECO:0000313" key="1">
    <source>
        <dbReference type="EMBL" id="KAJ4724951.1"/>
    </source>
</evidence>
<organism evidence="1 2">
    <name type="scientific">Melia azedarach</name>
    <name type="common">Chinaberry tree</name>
    <dbReference type="NCBI Taxonomy" id="155640"/>
    <lineage>
        <taxon>Eukaryota</taxon>
        <taxon>Viridiplantae</taxon>
        <taxon>Streptophyta</taxon>
        <taxon>Embryophyta</taxon>
        <taxon>Tracheophyta</taxon>
        <taxon>Spermatophyta</taxon>
        <taxon>Magnoliopsida</taxon>
        <taxon>eudicotyledons</taxon>
        <taxon>Gunneridae</taxon>
        <taxon>Pentapetalae</taxon>
        <taxon>rosids</taxon>
        <taxon>malvids</taxon>
        <taxon>Sapindales</taxon>
        <taxon>Meliaceae</taxon>
        <taxon>Melia</taxon>
    </lineage>
</organism>
<sequence length="636" mass="72297">MPSESDKWGWEHVSVFGGFERGSGTKRWKCNHCNLRYNGSYSRVRAHLLGFSGVGVKSCPAIDRSMREAFQILEEERLARKKKRTSGSAKHSKRIRMSLSSVIAKTVSKEDVDDLVARFFYAAGLNVNVINSPYFLEMVKAIAAFGPGYELPSLDKLSDSFLSKERGKIEKFMASVRESWPHTGCTILCVSSLDSRLSCFPTGIFVSSPRGLIFLKALDIDDTDEAENLFISVLSDAILDVGPKNVLQIISHLGHVCKSSESLLLSKFPHIFWSPCTSQSVHMLMEEIADLEWIKSTVSCAKRIEQHMMYYQHAYPCLFTHNLKESSDPISAKFAPSYCFVQRIVEIKQALQEAVVSEEFKQWKLNMPGDHVIVESSIIGDDFWDKAHLFLQLCEPFVRLLATFDIDKSVMGAIYDWQVQALEDVRSKGVDTSALNQLEVLIENRWDALFSPLHAAGYILNPRYFGKGQNKDKTVMRGWKASLERYESDSASRRILREQLSSYWRLEGCLGEEDAVDFRDKMEPVAWWENFGFEIPHLQTLAIQVLSQASSVTTCQEIWQVNDFPCREAANRFGVERVEDLVFVRNNLRLHSQRNGNSTPPSSQRNAHFGYPSGVKTWDNDHLDQTTDIVNIHDKL</sequence>
<name>A0ACC1YNE0_MELAZ</name>
<proteinExistence type="predicted"/>
<evidence type="ECO:0000313" key="2">
    <source>
        <dbReference type="Proteomes" id="UP001164539"/>
    </source>
</evidence>